<gene>
    <name evidence="5" type="ORF">SAMN06265219_10810</name>
</gene>
<dbReference type="RefSeq" id="WP_142454478.1">
    <property type="nucleotide sequence ID" value="NZ_FXTP01000008.1"/>
</dbReference>
<proteinExistence type="inferred from homology"/>
<organism evidence="5 6">
    <name type="scientific">Gracilimonas mengyeensis</name>
    <dbReference type="NCBI Taxonomy" id="1302730"/>
    <lineage>
        <taxon>Bacteria</taxon>
        <taxon>Pseudomonadati</taxon>
        <taxon>Balneolota</taxon>
        <taxon>Balneolia</taxon>
        <taxon>Balneolales</taxon>
        <taxon>Balneolaceae</taxon>
        <taxon>Gracilimonas</taxon>
    </lineage>
</organism>
<dbReference type="OrthoDB" id="9803333at2"/>
<dbReference type="InterPro" id="IPR045017">
    <property type="entry name" value="DECR2-like"/>
</dbReference>
<evidence type="ECO:0000313" key="6">
    <source>
        <dbReference type="Proteomes" id="UP000317557"/>
    </source>
</evidence>
<name>A0A521DC19_9BACT</name>
<reference evidence="5 6" key="1">
    <citation type="submission" date="2017-05" db="EMBL/GenBank/DDBJ databases">
        <authorList>
            <person name="Varghese N."/>
            <person name="Submissions S."/>
        </authorList>
    </citation>
    <scope>NUCLEOTIDE SEQUENCE [LARGE SCALE GENOMIC DNA]</scope>
    <source>
        <strain evidence="5 6">DSM 21985</strain>
    </source>
</reference>
<sequence length="285" mass="30881">MFKEDTLSEKTILITGGGSGLGLAMAKAFARAGADVAICGRTEEKLQNAVKEIEKERAGAVARYYQCDVRDYDRVTSMFKHMIEDFGSVEGLVNNAAGNFLSASEDLSPGGFKAVVDIVLHGSFNCTHVFGNYLIDNDKEGNILNMVTTYAEGTGCAFVLPSACGKAGVLAMTKSLAFEWAEYGIRLNAIAPGPFPTEGAWSRLVPEEKMEKEFIKKVPLKRVGEPEELANLAVFLMSDLSSYMTGECVVIDGGERLQAGQFNFIDGLMPRSKLKKIFKAMKPGS</sequence>
<feature type="domain" description="Ketoreductase" evidence="4">
    <location>
        <begin position="10"/>
        <end position="166"/>
    </location>
</feature>
<dbReference type="Proteomes" id="UP000317557">
    <property type="component" value="Unassembled WGS sequence"/>
</dbReference>
<dbReference type="PANTHER" id="PTHR43296:SF2">
    <property type="entry name" value="PEROXISOMAL 2,4-DIENOYL-COA REDUCTASE [(3E)-ENOYL-COA-PRODUCING]"/>
    <property type="match status" value="1"/>
</dbReference>
<keyword evidence="3" id="KW-0560">Oxidoreductase</keyword>
<evidence type="ECO:0000259" key="4">
    <source>
        <dbReference type="SMART" id="SM00822"/>
    </source>
</evidence>
<dbReference type="CDD" id="cd05369">
    <property type="entry name" value="TER_DECR_SDR_a"/>
    <property type="match status" value="1"/>
</dbReference>
<dbReference type="PANTHER" id="PTHR43296">
    <property type="entry name" value="PEROXISOMAL 2,4-DIENOYL-COA REDUCTASE"/>
    <property type="match status" value="1"/>
</dbReference>
<dbReference type="FunFam" id="3.40.50.720:FF:000084">
    <property type="entry name" value="Short-chain dehydrogenase reductase"/>
    <property type="match status" value="1"/>
</dbReference>
<dbReference type="Gene3D" id="3.40.50.720">
    <property type="entry name" value="NAD(P)-binding Rossmann-like Domain"/>
    <property type="match status" value="1"/>
</dbReference>
<dbReference type="GO" id="GO:0009062">
    <property type="term" value="P:fatty acid catabolic process"/>
    <property type="evidence" value="ECO:0007669"/>
    <property type="project" value="InterPro"/>
</dbReference>
<dbReference type="GO" id="GO:0008670">
    <property type="term" value="F:2,4-dienoyl-CoA reductase (NADPH) activity"/>
    <property type="evidence" value="ECO:0007669"/>
    <property type="project" value="InterPro"/>
</dbReference>
<dbReference type="SMART" id="SM00822">
    <property type="entry name" value="PKS_KR"/>
    <property type="match status" value="1"/>
</dbReference>
<dbReference type="AlphaFoldDB" id="A0A521DC19"/>
<comment type="similarity">
    <text evidence="1">Belongs to the short-chain dehydrogenases/reductases (SDR) family.</text>
</comment>
<dbReference type="InterPro" id="IPR002347">
    <property type="entry name" value="SDR_fam"/>
</dbReference>
<evidence type="ECO:0000256" key="3">
    <source>
        <dbReference type="ARBA" id="ARBA00023002"/>
    </source>
</evidence>
<accession>A0A521DC19</accession>
<dbReference type="Pfam" id="PF13561">
    <property type="entry name" value="adh_short_C2"/>
    <property type="match status" value="1"/>
</dbReference>
<evidence type="ECO:0000256" key="2">
    <source>
        <dbReference type="ARBA" id="ARBA00022857"/>
    </source>
</evidence>
<protein>
    <submittedName>
        <fullName evidence="5">NAD(P)-dependent dehydrogenase, short-chain alcohol dehydrogenase family</fullName>
    </submittedName>
</protein>
<evidence type="ECO:0000256" key="1">
    <source>
        <dbReference type="ARBA" id="ARBA00006484"/>
    </source>
</evidence>
<dbReference type="EMBL" id="FXTP01000008">
    <property type="protein sequence ID" value="SMO69186.1"/>
    <property type="molecule type" value="Genomic_DNA"/>
</dbReference>
<dbReference type="InterPro" id="IPR036291">
    <property type="entry name" value="NAD(P)-bd_dom_sf"/>
</dbReference>
<evidence type="ECO:0000313" key="5">
    <source>
        <dbReference type="EMBL" id="SMO69186.1"/>
    </source>
</evidence>
<dbReference type="PRINTS" id="PR00081">
    <property type="entry name" value="GDHRDH"/>
</dbReference>
<dbReference type="InterPro" id="IPR057326">
    <property type="entry name" value="KR_dom"/>
</dbReference>
<keyword evidence="2" id="KW-0521">NADP</keyword>
<keyword evidence="6" id="KW-1185">Reference proteome</keyword>
<dbReference type="SUPFAM" id="SSF51735">
    <property type="entry name" value="NAD(P)-binding Rossmann-fold domains"/>
    <property type="match status" value="1"/>
</dbReference>